<organism evidence="2 3">
    <name type="scientific">Shewanella ulleungensis</name>
    <dbReference type="NCBI Taxonomy" id="2282699"/>
    <lineage>
        <taxon>Bacteria</taxon>
        <taxon>Pseudomonadati</taxon>
        <taxon>Pseudomonadota</taxon>
        <taxon>Gammaproteobacteria</taxon>
        <taxon>Alteromonadales</taxon>
        <taxon>Shewanellaceae</taxon>
        <taxon>Shewanella</taxon>
    </lineage>
</organism>
<accession>A0ABQ2QJ24</accession>
<evidence type="ECO:0000259" key="1">
    <source>
        <dbReference type="Pfam" id="PF05618"/>
    </source>
</evidence>
<dbReference type="PANTHER" id="PTHR38037">
    <property type="entry name" value="ZN_PROTEASE DOMAIN-CONTAINING PROTEIN"/>
    <property type="match status" value="1"/>
</dbReference>
<comment type="caution">
    <text evidence="2">The sequence shown here is derived from an EMBL/GenBank/DDBJ whole genome shotgun (WGS) entry which is preliminary data.</text>
</comment>
<evidence type="ECO:0000313" key="3">
    <source>
        <dbReference type="Proteomes" id="UP000654004"/>
    </source>
</evidence>
<feature type="domain" description="Retropepsin-like aspartic endopeptidase" evidence="1">
    <location>
        <begin position="170"/>
        <end position="297"/>
    </location>
</feature>
<dbReference type="PANTHER" id="PTHR38037:SF2">
    <property type="entry name" value="ATP-DEPENDENT ZINC PROTEASE DOMAIN-CONTAINING PROTEIN-RELATED"/>
    <property type="match status" value="1"/>
</dbReference>
<sequence length="302" mass="33776">MCGIDMFRKIVIVAALSFLSLPVFANSKTIIRQVEEMTVSQSDLIYQARIDTGAVNTSLHAVDLEIIGGSAETMKGNIGKMVEFTTENELGDQQRLQAEIVKVSTVKNALGTESRYTVKLEVGFPDSLQPLYVNLRDRSHMNYKLLIGRNFLKQKYLVDVASKKIIGPVAKLNIKQIGLVYTTRIDTGAGQNSLHAVNIKVENEDTDVMENNIGKMVRFDTENENGETVSFTTRIRGATLIRNAQGSEIRYTVRLSIGEPTNEYQVDVNLTDRSQMGYKLLIGRNWLQGHYVVDMSLPQKPI</sequence>
<feature type="domain" description="Retropepsin-like aspartic endopeptidase" evidence="1">
    <location>
        <begin position="33"/>
        <end position="166"/>
    </location>
</feature>
<dbReference type="Gene3D" id="2.40.70.10">
    <property type="entry name" value="Acid Proteases"/>
    <property type="match status" value="2"/>
</dbReference>
<dbReference type="InterPro" id="IPR021109">
    <property type="entry name" value="Peptidase_aspartic_dom_sf"/>
</dbReference>
<gene>
    <name evidence="2" type="ORF">GCM10009410_16610</name>
</gene>
<name>A0ABQ2QJ24_9GAMM</name>
<dbReference type="Pfam" id="PF05618">
    <property type="entry name" value="Zn_protease"/>
    <property type="match status" value="2"/>
</dbReference>
<dbReference type="SUPFAM" id="SSF50630">
    <property type="entry name" value="Acid proteases"/>
    <property type="match status" value="2"/>
</dbReference>
<keyword evidence="3" id="KW-1185">Reference proteome</keyword>
<dbReference type="Proteomes" id="UP000654004">
    <property type="component" value="Unassembled WGS sequence"/>
</dbReference>
<protein>
    <recommendedName>
        <fullName evidence="1">Retropepsin-like aspartic endopeptidase domain-containing protein</fullName>
    </recommendedName>
</protein>
<dbReference type="InterPro" id="IPR008503">
    <property type="entry name" value="Asp_endopeptidase"/>
</dbReference>
<reference evidence="3" key="1">
    <citation type="journal article" date="2019" name="Int. J. Syst. Evol. Microbiol.">
        <title>The Global Catalogue of Microorganisms (GCM) 10K type strain sequencing project: providing services to taxonomists for standard genome sequencing and annotation.</title>
        <authorList>
            <consortium name="The Broad Institute Genomics Platform"/>
            <consortium name="The Broad Institute Genome Sequencing Center for Infectious Disease"/>
            <person name="Wu L."/>
            <person name="Ma J."/>
        </authorList>
    </citation>
    <scope>NUCLEOTIDE SEQUENCE [LARGE SCALE GENOMIC DNA]</scope>
    <source>
        <strain evidence="3">JCM 32305</strain>
    </source>
</reference>
<dbReference type="EMBL" id="BMQW01000003">
    <property type="protein sequence ID" value="GGP83955.1"/>
    <property type="molecule type" value="Genomic_DNA"/>
</dbReference>
<evidence type="ECO:0000313" key="2">
    <source>
        <dbReference type="EMBL" id="GGP83955.1"/>
    </source>
</evidence>
<proteinExistence type="predicted"/>